<feature type="domain" description="Glutamate/phenylalanine/leucine/valine/L-tryptophan dehydrogenase C-terminal" evidence="3">
    <location>
        <begin position="147"/>
        <end position="339"/>
    </location>
</feature>
<dbReference type="SUPFAM" id="SSF53223">
    <property type="entry name" value="Aminoacid dehydrogenase-like, N-terminal domain"/>
    <property type="match status" value="1"/>
</dbReference>
<dbReference type="GO" id="GO:0004352">
    <property type="term" value="F:glutamate dehydrogenase (NAD+) activity"/>
    <property type="evidence" value="ECO:0007669"/>
    <property type="project" value="TreeGrafter"/>
</dbReference>
<dbReference type="PANTHER" id="PTHR11606">
    <property type="entry name" value="GLUTAMATE DEHYDROGENASE"/>
    <property type="match status" value="1"/>
</dbReference>
<dbReference type="InterPro" id="IPR006096">
    <property type="entry name" value="Glu/Leu/Phe/Val/Trp_DH_C"/>
</dbReference>
<dbReference type="PANTHER" id="PTHR11606:SF13">
    <property type="entry name" value="GLUTAMATE DEHYDROGENASE 1, MITOCHONDRIAL"/>
    <property type="match status" value="1"/>
</dbReference>
<dbReference type="AlphaFoldDB" id="A0A0F9HWN1"/>
<comment type="similarity">
    <text evidence="1">Belongs to the Glu/Leu/Phe/Val dehydrogenases family.</text>
</comment>
<dbReference type="InterPro" id="IPR006097">
    <property type="entry name" value="Glu/Leu/Phe/Val/Trp_DH_dimer"/>
</dbReference>
<keyword evidence="2" id="KW-0560">Oxidoreductase</keyword>
<dbReference type="PRINTS" id="PR00082">
    <property type="entry name" value="GLFDHDRGNASE"/>
</dbReference>
<dbReference type="InterPro" id="IPR046346">
    <property type="entry name" value="Aminoacid_DH-like_N_sf"/>
</dbReference>
<name>A0A0F9HWN1_9ZZZZ</name>
<dbReference type="Gene3D" id="3.40.50.10860">
    <property type="entry name" value="Leucine Dehydrogenase, chain A, domain 1"/>
    <property type="match status" value="1"/>
</dbReference>
<dbReference type="Gene3D" id="3.40.50.720">
    <property type="entry name" value="NAD(P)-binding Rossmann-like Domain"/>
    <property type="match status" value="1"/>
</dbReference>
<dbReference type="InterPro" id="IPR006095">
    <property type="entry name" value="Glu/Leu/Phe/Val/Trp_DH"/>
</dbReference>
<protein>
    <recommendedName>
        <fullName evidence="3">Glutamate/phenylalanine/leucine/valine/L-tryptophan dehydrogenase C-terminal domain-containing protein</fullName>
    </recommendedName>
</protein>
<organism evidence="4">
    <name type="scientific">marine sediment metagenome</name>
    <dbReference type="NCBI Taxonomy" id="412755"/>
    <lineage>
        <taxon>unclassified sequences</taxon>
        <taxon>metagenomes</taxon>
        <taxon>ecological metagenomes</taxon>
    </lineage>
</organism>
<comment type="caution">
    <text evidence="4">The sequence shown here is derived from an EMBL/GenBank/DDBJ whole genome shotgun (WGS) entry which is preliminary data.</text>
</comment>
<feature type="non-terminal residue" evidence="4">
    <location>
        <position position="341"/>
    </location>
</feature>
<dbReference type="EMBL" id="LAZR01023150">
    <property type="protein sequence ID" value="KKL79502.1"/>
    <property type="molecule type" value="Genomic_DNA"/>
</dbReference>
<evidence type="ECO:0000256" key="1">
    <source>
        <dbReference type="ARBA" id="ARBA00006382"/>
    </source>
</evidence>
<reference evidence="4" key="1">
    <citation type="journal article" date="2015" name="Nature">
        <title>Complex archaea that bridge the gap between prokaryotes and eukaryotes.</title>
        <authorList>
            <person name="Spang A."/>
            <person name="Saw J.H."/>
            <person name="Jorgensen S.L."/>
            <person name="Zaremba-Niedzwiedzka K."/>
            <person name="Martijn J."/>
            <person name="Lind A.E."/>
            <person name="van Eijk R."/>
            <person name="Schleper C."/>
            <person name="Guy L."/>
            <person name="Ettema T.J."/>
        </authorList>
    </citation>
    <scope>NUCLEOTIDE SEQUENCE</scope>
</reference>
<evidence type="ECO:0000256" key="2">
    <source>
        <dbReference type="ARBA" id="ARBA00023002"/>
    </source>
</evidence>
<evidence type="ECO:0000259" key="3">
    <source>
        <dbReference type="SMART" id="SM00839"/>
    </source>
</evidence>
<dbReference type="InterPro" id="IPR036291">
    <property type="entry name" value="NAD(P)-bd_dom_sf"/>
</dbReference>
<dbReference type="SUPFAM" id="SSF51735">
    <property type="entry name" value="NAD(P)-binding Rossmann-fold domains"/>
    <property type="match status" value="1"/>
</dbReference>
<evidence type="ECO:0000313" key="4">
    <source>
        <dbReference type="EMBL" id="KKL79502.1"/>
    </source>
</evidence>
<dbReference type="Pfam" id="PF02812">
    <property type="entry name" value="ELFV_dehydrog_N"/>
    <property type="match status" value="1"/>
</dbReference>
<accession>A0A0F9HWN1</accession>
<proteinExistence type="inferred from homology"/>
<dbReference type="Pfam" id="PF00208">
    <property type="entry name" value="ELFV_dehydrog"/>
    <property type="match status" value="1"/>
</dbReference>
<sequence>MIQHDEFGPEYVINVYDPAIGMEGFLVIDNTVLGPGKGGFRMTLSVSAEETFRLARVMTWKNALADIPFGGAKAGIIWSGGGEERKKQFVQSFARAIKEYMPEKYISAPDVNVGEQEIRWFVEAINEWQAATGKPADMCLKQGEMCGLPHELGSTGYGVAHAAKVAAEVVDMSIEGASIAIEGFGNVGQFAAKFLQEMGATIVAVADSRALTYNSAGLDIKDLIAVKQQEGMVGAYANGEQREREDIFGLTVDILIPASVTDVIHEGNQSEVKAKIIVEGANIPMRESVEKLLFKRGITIVPDFVANAGGVISSYAEHKGIDEQKMFSMIEEKISESTRNV</sequence>
<gene>
    <name evidence="4" type="ORF">LCGC14_2014170</name>
</gene>
<dbReference type="SMART" id="SM00839">
    <property type="entry name" value="ELFV_dehydrog"/>
    <property type="match status" value="1"/>
</dbReference>
<dbReference type="GO" id="GO:0006538">
    <property type="term" value="P:L-glutamate catabolic process"/>
    <property type="evidence" value="ECO:0007669"/>
    <property type="project" value="TreeGrafter"/>
</dbReference>